<dbReference type="Gene3D" id="2.120.10.10">
    <property type="match status" value="1"/>
</dbReference>
<dbReference type="STRING" id="1184151.AW736_12020"/>
<accession>A0A178IJ56</accession>
<dbReference type="CDD" id="cd00102">
    <property type="entry name" value="IPT"/>
    <property type="match status" value="1"/>
</dbReference>
<dbReference type="PANTHER" id="PTHR46388:SF2">
    <property type="entry name" value="NHL REPEAT-CONTAINING PROTEIN 2"/>
    <property type="match status" value="1"/>
</dbReference>
<dbReference type="Pfam" id="PF01436">
    <property type="entry name" value="NHL"/>
    <property type="match status" value="3"/>
</dbReference>
<dbReference type="CDD" id="cd15482">
    <property type="entry name" value="Sialidase_non-viral"/>
    <property type="match status" value="1"/>
</dbReference>
<dbReference type="InterPro" id="IPR013783">
    <property type="entry name" value="Ig-like_fold"/>
</dbReference>
<evidence type="ECO:0000256" key="2">
    <source>
        <dbReference type="PROSITE-ProRule" id="PRU00504"/>
    </source>
</evidence>
<evidence type="ECO:0000313" key="6">
    <source>
        <dbReference type="EMBL" id="OAM89701.1"/>
    </source>
</evidence>
<dbReference type="InterPro" id="IPR011042">
    <property type="entry name" value="6-blade_b-propeller_TolB-like"/>
</dbReference>
<evidence type="ECO:0000313" key="7">
    <source>
        <dbReference type="Proteomes" id="UP000078486"/>
    </source>
</evidence>
<feature type="repeat" description="NHL" evidence="2">
    <location>
        <begin position="968"/>
        <end position="1008"/>
    </location>
</feature>
<keyword evidence="7" id="KW-1185">Reference proteome</keyword>
<dbReference type="InterPro" id="IPR014756">
    <property type="entry name" value="Ig_E-set"/>
</dbReference>
<dbReference type="SUPFAM" id="SSF50939">
    <property type="entry name" value="Sialidases"/>
    <property type="match status" value="1"/>
</dbReference>
<dbReference type="SMART" id="SM00135">
    <property type="entry name" value="LY"/>
    <property type="match status" value="2"/>
</dbReference>
<dbReference type="InterPro" id="IPR000033">
    <property type="entry name" value="LDLR_classB_rpt"/>
</dbReference>
<gene>
    <name evidence="6" type="ORF">AW736_12020</name>
</gene>
<comment type="caution">
    <text evidence="6">The sequence shown here is derived from an EMBL/GenBank/DDBJ whole genome shotgun (WGS) entry which is preliminary data.</text>
</comment>
<name>A0A178IJ56_9BACT</name>
<dbReference type="RefSeq" id="WP_068770478.1">
    <property type="nucleotide sequence ID" value="NZ_CP109796.1"/>
</dbReference>
<dbReference type="Proteomes" id="UP000078486">
    <property type="component" value="Unassembled WGS sequence"/>
</dbReference>
<proteinExistence type="predicted"/>
<dbReference type="SUPFAM" id="SSF81296">
    <property type="entry name" value="E set domains"/>
    <property type="match status" value="1"/>
</dbReference>
<dbReference type="PANTHER" id="PTHR46388">
    <property type="entry name" value="NHL REPEAT-CONTAINING PROTEIN 2"/>
    <property type="match status" value="1"/>
</dbReference>
<dbReference type="InterPro" id="IPR036278">
    <property type="entry name" value="Sialidase_sf"/>
</dbReference>
<keyword evidence="1" id="KW-0677">Repeat</keyword>
<feature type="domain" description="IPT/TIG" evidence="5">
    <location>
        <begin position="577"/>
        <end position="632"/>
    </location>
</feature>
<dbReference type="InterPro" id="IPR002909">
    <property type="entry name" value="IPT_dom"/>
</dbReference>
<dbReference type="SUPFAM" id="SSF101898">
    <property type="entry name" value="NHL repeat"/>
    <property type="match status" value="1"/>
</dbReference>
<feature type="repeat" description="NHL" evidence="2">
    <location>
        <begin position="860"/>
        <end position="891"/>
    </location>
</feature>
<evidence type="ECO:0000256" key="1">
    <source>
        <dbReference type="ARBA" id="ARBA00022737"/>
    </source>
</evidence>
<organism evidence="6 7">
    <name type="scientific">Termitidicoccus mucosus</name>
    <dbReference type="NCBI Taxonomy" id="1184151"/>
    <lineage>
        <taxon>Bacteria</taxon>
        <taxon>Pseudomonadati</taxon>
        <taxon>Verrucomicrobiota</taxon>
        <taxon>Opitutia</taxon>
        <taxon>Opitutales</taxon>
        <taxon>Opitutaceae</taxon>
        <taxon>Termitidicoccus</taxon>
    </lineage>
</organism>
<dbReference type="InterPro" id="IPR001258">
    <property type="entry name" value="NHL_repeat"/>
</dbReference>
<feature type="signal peptide" evidence="4">
    <location>
        <begin position="1"/>
        <end position="36"/>
    </location>
</feature>
<evidence type="ECO:0000259" key="5">
    <source>
        <dbReference type="Pfam" id="PF01833"/>
    </source>
</evidence>
<dbReference type="AlphaFoldDB" id="A0A178IJ56"/>
<feature type="compositionally biased region" description="Gly residues" evidence="3">
    <location>
        <begin position="1094"/>
        <end position="1106"/>
    </location>
</feature>
<dbReference type="Gene3D" id="2.60.40.10">
    <property type="entry name" value="Immunoglobulins"/>
    <property type="match status" value="2"/>
</dbReference>
<feature type="region of interest" description="Disordered" evidence="3">
    <location>
        <begin position="1086"/>
        <end position="1106"/>
    </location>
</feature>
<reference evidence="6 7" key="1">
    <citation type="submission" date="2016-01" db="EMBL/GenBank/DDBJ databases">
        <title>High potential of lignocellulose degradation of a new Verrucomicrobia species.</title>
        <authorList>
            <person name="Wang Y."/>
            <person name="Shi Y."/>
            <person name="Qiu Z."/>
            <person name="Liu S."/>
            <person name="Yang H."/>
        </authorList>
    </citation>
    <scope>NUCLEOTIDE SEQUENCE [LARGE SCALE GENOMIC DNA]</scope>
    <source>
        <strain evidence="6 7">TSB47</strain>
    </source>
</reference>
<dbReference type="Pfam" id="PF01833">
    <property type="entry name" value="TIG"/>
    <property type="match status" value="1"/>
</dbReference>
<feature type="chain" id="PRO_5008089007" description="IPT/TIG domain-containing protein" evidence="4">
    <location>
        <begin position="37"/>
        <end position="1133"/>
    </location>
</feature>
<dbReference type="EMBL" id="LRRQ01000081">
    <property type="protein sequence ID" value="OAM89701.1"/>
    <property type="molecule type" value="Genomic_DNA"/>
</dbReference>
<dbReference type="Gene3D" id="2.120.10.30">
    <property type="entry name" value="TolB, C-terminal domain"/>
    <property type="match status" value="3"/>
</dbReference>
<evidence type="ECO:0000256" key="4">
    <source>
        <dbReference type="SAM" id="SignalP"/>
    </source>
</evidence>
<dbReference type="OrthoDB" id="9799230at2"/>
<sequence length="1133" mass="118420">METKTNPQANLPSFVTKARALMLAAGLATLASALFAAPMDDTTLTDFDFSGTQQTRTQTLLDNGTLELQRVLTGPASGYRHMGWPIATRLPDGRTVLLIRHLLDHSAYASYPDNARRIIWSDDNFATWQPADVLDAAPPFGRNLDDTPTKYDYQGMHAISWAYASGTTQLATSGTARLVAVTAQQDENPKTPRARVYLSDDRGVTWREQPNALAAMPTAAVHSGPNMVRHPEFGLVVPFGQETTIGSNKQNFLARSADAGETWEIKTWLNATASRNVEPSLATWGPGHMVIIGRDYNEASGYDSASGKYYYTQNVYKHTPGAPFSAVTFATARTNIAGNGATAKAKGKNAREAHDTPEVIYNPVTGRIEVIQSSRWGNGAENPLPADPTDPTQCNNSLNLWSIDPVDLLAGGTTWRFDGNLVERQGIILGGAAATYGEKGNKDGYHPGGSIVDEAAGKQHIFIYVGVYTQYANAYRLSRPLDTYAFRAVCGLPPLPAPAVTGATVSGNTVTISGINFTALKEVLVAGKTAVFSPTYSITEIKATLPAGVTAVNPADLVVRTDHGITRGLSDPATLPPAVSAISYETIWPGNPVTITGVKLTDITTVLFGDKAVTDFVSHTDTQIVVNVPADIATGAITLKTASGAVVPLPMSGDYAAAIKPSDLAPLVSTQPVVSGLHPLDLIASATGVPAPSFQWQYRRGDSGDWADIPGSVDYQGANTAHLSIVNTAGKNGWQYRYAAMNHTEDVYSDTVTLQLLAETLPAPVGITAATDSAEPDLYVADARAHAIYVVTQPDQKALVLAGQPGEHGFADGPSATARFNTPRGLALDAAGRLIVADTGNSRVRAIVPDGTVSTLSTAFNHPRDVAAHDTNGDIYVADTGNHLIKKITAGGSVSIIAGAAVPGFANGVGPEAQFNTPSGIAVDLVGNLYVADTGNHVIRYIDMTSGSVSTLAGQPGVPGTGDGPVVKTGTRNPAALNSPEGVAVDNTTGRVYVADTGNHRIRVIRSGSVFSVAGQFPGIAGFKDDIQSENLTVSDGWLDSPSAITAGGTRTFYIADTGNAVIRRYSVIATGTDTTGEITTLPVNALTSDSGTSGPGGGSGGSSGGSGGGAPGWYFAAALAALLVTRALVRKP</sequence>
<feature type="repeat" description="NHL" evidence="2">
    <location>
        <begin position="820"/>
        <end position="850"/>
    </location>
</feature>
<protein>
    <recommendedName>
        <fullName evidence="5">IPT/TIG domain-containing protein</fullName>
    </recommendedName>
</protein>
<evidence type="ECO:0000256" key="3">
    <source>
        <dbReference type="SAM" id="MobiDB-lite"/>
    </source>
</evidence>
<keyword evidence="4" id="KW-0732">Signal</keyword>
<dbReference type="PROSITE" id="PS51125">
    <property type="entry name" value="NHL"/>
    <property type="match status" value="3"/>
</dbReference>